<protein>
    <recommendedName>
        <fullName evidence="1">Cyclophilin-like domain-containing protein</fullName>
    </recommendedName>
</protein>
<accession>A0A9D1XKW0</accession>
<dbReference type="Pfam" id="PF18050">
    <property type="entry name" value="Cyclophil_like2"/>
    <property type="match status" value="1"/>
</dbReference>
<dbReference type="SUPFAM" id="SSF50891">
    <property type="entry name" value="Cyclophilin-like"/>
    <property type="match status" value="1"/>
</dbReference>
<feature type="domain" description="Cyclophilin-like" evidence="1">
    <location>
        <begin position="8"/>
        <end position="57"/>
    </location>
</feature>
<gene>
    <name evidence="2" type="ORF">H9980_05005</name>
</gene>
<dbReference type="Proteomes" id="UP000886724">
    <property type="component" value="Unassembled WGS sequence"/>
</dbReference>
<comment type="caution">
    <text evidence="2">The sequence shown here is derived from an EMBL/GenBank/DDBJ whole genome shotgun (WGS) entry which is preliminary data.</text>
</comment>
<sequence>MKIKVTNQSKQIIFTLNESDGAKSLYQQLPLETKVENYSNNEKIFYPSKSLATKNTPLLSSG</sequence>
<dbReference type="InterPro" id="IPR029000">
    <property type="entry name" value="Cyclophilin-like_dom_sf"/>
</dbReference>
<dbReference type="EMBL" id="DXET01000112">
    <property type="protein sequence ID" value="HIX81317.1"/>
    <property type="molecule type" value="Genomic_DNA"/>
</dbReference>
<name>A0A9D1XKW0_9FIRM</name>
<dbReference type="InterPro" id="IPR041183">
    <property type="entry name" value="Cyclophilin-like"/>
</dbReference>
<dbReference type="Gene3D" id="2.40.100.20">
    <property type="match status" value="1"/>
</dbReference>
<evidence type="ECO:0000259" key="1">
    <source>
        <dbReference type="Pfam" id="PF18050"/>
    </source>
</evidence>
<evidence type="ECO:0000313" key="2">
    <source>
        <dbReference type="EMBL" id="HIX81317.1"/>
    </source>
</evidence>
<evidence type="ECO:0000313" key="3">
    <source>
        <dbReference type="Proteomes" id="UP000886724"/>
    </source>
</evidence>
<reference evidence="2" key="2">
    <citation type="submission" date="2021-04" db="EMBL/GenBank/DDBJ databases">
        <authorList>
            <person name="Gilroy R."/>
        </authorList>
    </citation>
    <scope>NUCLEOTIDE SEQUENCE</scope>
    <source>
        <strain evidence="2">ChiGjej1B1-14440</strain>
    </source>
</reference>
<reference evidence="2" key="1">
    <citation type="journal article" date="2021" name="PeerJ">
        <title>Extensive microbial diversity within the chicken gut microbiome revealed by metagenomics and culture.</title>
        <authorList>
            <person name="Gilroy R."/>
            <person name="Ravi A."/>
            <person name="Getino M."/>
            <person name="Pursley I."/>
            <person name="Horton D.L."/>
            <person name="Alikhan N.F."/>
            <person name="Baker D."/>
            <person name="Gharbi K."/>
            <person name="Hall N."/>
            <person name="Watson M."/>
            <person name="Adriaenssens E.M."/>
            <person name="Foster-Nyarko E."/>
            <person name="Jarju S."/>
            <person name="Secka A."/>
            <person name="Antonio M."/>
            <person name="Oren A."/>
            <person name="Chaudhuri R.R."/>
            <person name="La Ragione R."/>
            <person name="Hildebrand F."/>
            <person name="Pallen M.J."/>
        </authorList>
    </citation>
    <scope>NUCLEOTIDE SEQUENCE</scope>
    <source>
        <strain evidence="2">ChiGjej1B1-14440</strain>
    </source>
</reference>
<dbReference type="AlphaFoldDB" id="A0A9D1XKW0"/>
<organism evidence="2 3">
    <name type="scientific">Candidatus Erysipelatoclostridium merdavium</name>
    <dbReference type="NCBI Taxonomy" id="2838566"/>
    <lineage>
        <taxon>Bacteria</taxon>
        <taxon>Bacillati</taxon>
        <taxon>Bacillota</taxon>
        <taxon>Erysipelotrichia</taxon>
        <taxon>Erysipelotrichales</taxon>
        <taxon>Erysipelotrichales incertae sedis</taxon>
    </lineage>
</organism>
<proteinExistence type="predicted"/>